<keyword evidence="3" id="KW-1185">Reference proteome</keyword>
<protein>
    <submittedName>
        <fullName evidence="2">Uncharacterized protein</fullName>
    </submittedName>
</protein>
<organism evidence="2 3">
    <name type="scientific">Sinobaca qinghaiensis</name>
    <dbReference type="NCBI Taxonomy" id="342944"/>
    <lineage>
        <taxon>Bacteria</taxon>
        <taxon>Bacillati</taxon>
        <taxon>Bacillota</taxon>
        <taxon>Bacilli</taxon>
        <taxon>Bacillales</taxon>
        <taxon>Sporolactobacillaceae</taxon>
        <taxon>Sinobaca</taxon>
    </lineage>
</organism>
<evidence type="ECO:0000313" key="3">
    <source>
        <dbReference type="Proteomes" id="UP000285120"/>
    </source>
</evidence>
<gene>
    <name evidence="2" type="ORF">ATL39_2273</name>
</gene>
<feature type="compositionally biased region" description="Basic and acidic residues" evidence="1">
    <location>
        <begin position="1"/>
        <end position="15"/>
    </location>
</feature>
<accession>A0A419V3S1</accession>
<evidence type="ECO:0000313" key="2">
    <source>
        <dbReference type="EMBL" id="RKD73071.1"/>
    </source>
</evidence>
<sequence length="65" mass="7624">MSDQDKEKDIKKDVNQEEPPTALEDPMPLEDIKQEEQDTKKKHKSKDSSSSQIKDKLKDKLKRNK</sequence>
<name>A0A419V3S1_9BACL</name>
<evidence type="ECO:0000256" key="1">
    <source>
        <dbReference type="SAM" id="MobiDB-lite"/>
    </source>
</evidence>
<feature type="compositionally biased region" description="Basic and acidic residues" evidence="1">
    <location>
        <begin position="30"/>
        <end position="39"/>
    </location>
</feature>
<dbReference type="EMBL" id="RAPK01000009">
    <property type="protein sequence ID" value="RKD73071.1"/>
    <property type="molecule type" value="Genomic_DNA"/>
</dbReference>
<proteinExistence type="predicted"/>
<feature type="region of interest" description="Disordered" evidence="1">
    <location>
        <begin position="1"/>
        <end position="65"/>
    </location>
</feature>
<dbReference type="RefSeq" id="WP_120193454.1">
    <property type="nucleotide sequence ID" value="NZ_RAPK01000009.1"/>
</dbReference>
<reference evidence="2 3" key="1">
    <citation type="submission" date="2018-09" db="EMBL/GenBank/DDBJ databases">
        <title>Genomic Encyclopedia of Archaeal and Bacterial Type Strains, Phase II (KMG-II): from individual species to whole genera.</title>
        <authorList>
            <person name="Goeker M."/>
        </authorList>
    </citation>
    <scope>NUCLEOTIDE SEQUENCE [LARGE SCALE GENOMIC DNA]</scope>
    <source>
        <strain evidence="2 3">DSM 17008</strain>
    </source>
</reference>
<dbReference type="AlphaFoldDB" id="A0A419V3S1"/>
<dbReference type="Proteomes" id="UP000285120">
    <property type="component" value="Unassembled WGS sequence"/>
</dbReference>
<comment type="caution">
    <text evidence="2">The sequence shown here is derived from an EMBL/GenBank/DDBJ whole genome shotgun (WGS) entry which is preliminary data.</text>
</comment>